<dbReference type="SUPFAM" id="SSF52540">
    <property type="entry name" value="P-loop containing nucleoside triphosphate hydrolases"/>
    <property type="match status" value="1"/>
</dbReference>
<evidence type="ECO:0000256" key="1">
    <source>
        <dbReference type="ARBA" id="ARBA00004245"/>
    </source>
</evidence>
<dbReference type="Gene3D" id="3.40.850.10">
    <property type="entry name" value="Kinesin motor domain"/>
    <property type="match status" value="1"/>
</dbReference>
<feature type="compositionally biased region" description="Polar residues" evidence="8">
    <location>
        <begin position="15"/>
        <end position="28"/>
    </location>
</feature>
<feature type="binding site" evidence="5">
    <location>
        <begin position="123"/>
        <end position="130"/>
    </location>
    <ligand>
        <name>ATP</name>
        <dbReference type="ChEBI" id="CHEBI:30616"/>
    </ligand>
</feature>
<evidence type="ECO:0000256" key="6">
    <source>
        <dbReference type="RuleBase" id="RU000394"/>
    </source>
</evidence>
<feature type="region of interest" description="Disordered" evidence="8">
    <location>
        <begin position="1"/>
        <end position="40"/>
    </location>
</feature>
<keyword evidence="7" id="KW-0175">Coiled coil</keyword>
<comment type="similarity">
    <text evidence="5 6">Belongs to the TRAFAC class myosin-kinesin ATPase superfamily. Kinesin family.</text>
</comment>
<dbReference type="InterPro" id="IPR036961">
    <property type="entry name" value="Kinesin_motor_dom_sf"/>
</dbReference>
<keyword evidence="11" id="KW-1185">Reference proteome</keyword>
<feature type="coiled-coil region" evidence="7">
    <location>
        <begin position="466"/>
        <end position="493"/>
    </location>
</feature>
<keyword evidence="6" id="KW-0493">Microtubule</keyword>
<dbReference type="PROSITE" id="PS50067">
    <property type="entry name" value="KINESIN_MOTOR_2"/>
    <property type="match status" value="1"/>
</dbReference>
<feature type="domain" description="Kinesin motor" evidence="9">
    <location>
        <begin position="40"/>
        <end position="379"/>
    </location>
</feature>
<dbReference type="PANTHER" id="PTHR47969:SF33">
    <property type="entry name" value="KINESIN-LIKE PROTEIN"/>
    <property type="match status" value="1"/>
</dbReference>
<comment type="caution">
    <text evidence="10">The sequence shown here is derived from an EMBL/GenBank/DDBJ whole genome shotgun (WGS) entry which is preliminary data.</text>
</comment>
<dbReference type="EMBL" id="CAWYQH010000046">
    <property type="protein sequence ID" value="CAK8677251.1"/>
    <property type="molecule type" value="Genomic_DNA"/>
</dbReference>
<dbReference type="InterPro" id="IPR001752">
    <property type="entry name" value="Kinesin_motor_dom"/>
</dbReference>
<feature type="compositionally biased region" description="Basic and acidic residues" evidence="8">
    <location>
        <begin position="445"/>
        <end position="457"/>
    </location>
</feature>
<dbReference type="PRINTS" id="PR00380">
    <property type="entry name" value="KINESINHEAVY"/>
</dbReference>
<evidence type="ECO:0000256" key="2">
    <source>
        <dbReference type="ARBA" id="ARBA00022741"/>
    </source>
</evidence>
<comment type="subcellular location">
    <subcellularLocation>
        <location evidence="1">Cytoplasm</location>
        <location evidence="1">Cytoskeleton</location>
    </subcellularLocation>
</comment>
<dbReference type="Pfam" id="PF00225">
    <property type="entry name" value="Kinesin"/>
    <property type="match status" value="1"/>
</dbReference>
<sequence length="791" mass="88393">MSDQDGDVIDAMETNDVQQKSGNFSVIRSSSSDSDKDGSTVHVVVRVRPLNPSEESRRDKTCAQFPGNGSILVSDNQAKVKTFSFHGVFEPGCTQEQVFENSGMKHLLDMALDGFACTAFAFGQTGSGKTYTMTGPVTPEDRKQNVTLREARCYGLIQFSFAYLMGFVAGRDDASYSIRASYLEIYNEQVQDLLNPAAYEGVQIRWSKSMGFYVENLFVREIENLEELMEVLEDGMRNRAVAEHNINEHSSRSHSVLTVYLDSEMLSEGMTLTKHGKVSFVDLAGSEKVKDTGSTGDTLLEATNINRSLLTLGNCISALSDPKKRSGHIPFRDSKLTKLLADGLGGSGVTLMIACVTPSSSNLSETINTLRYAKRARKIKNKPVIRIDPREQLILKLQHEMNLLKQENKFLRSQLDFPQRDKPRFPHPNSAEEFQKRLQPQDTSHQLESKSPGDRSASDSSLYGMLQEYMVENEALRNENQSLITQHSTDEREQRMISVENDKLTRKLEDLGRLMMSSPLYTSSFLSRTNSGRSNQSFQSYPSSMSPMSLTSFSLAHGYGPTIPTHVAARKAAPYGPVVAWNSTPVEGHPHNAVLPPLRGSPEAKKAPIIKRGLGLAGHPSSKWVNAASYATYASQFKRKQTHHRPPVALIEPKPQQKSPDDIMRDFPMKDYEAARSKRATQKNFPLRLTKDNSHVTSMKETSTNKLPVNFRVQVEKSGFYPVVSNPHGGALPDDAYKAQEISPRSKMKELSATSLRKLNDRMRREMRALDDEINSYQKSINQSKKKIPVT</sequence>
<dbReference type="PROSITE" id="PS00411">
    <property type="entry name" value="KINESIN_MOTOR_1"/>
    <property type="match status" value="1"/>
</dbReference>
<dbReference type="InterPro" id="IPR027640">
    <property type="entry name" value="Kinesin-like_fam"/>
</dbReference>
<proteinExistence type="inferred from homology"/>
<dbReference type="Proteomes" id="UP001642483">
    <property type="component" value="Unassembled WGS sequence"/>
</dbReference>
<dbReference type="SMART" id="SM00129">
    <property type="entry name" value="KISc"/>
    <property type="match status" value="1"/>
</dbReference>
<keyword evidence="5 6" id="KW-0505">Motor protein</keyword>
<keyword evidence="2 5" id="KW-0547">Nucleotide-binding</keyword>
<accession>A0ABP0FCX2</accession>
<organism evidence="10 11">
    <name type="scientific">Clavelina lepadiformis</name>
    <name type="common">Light-bulb sea squirt</name>
    <name type="synonym">Ascidia lepadiformis</name>
    <dbReference type="NCBI Taxonomy" id="159417"/>
    <lineage>
        <taxon>Eukaryota</taxon>
        <taxon>Metazoa</taxon>
        <taxon>Chordata</taxon>
        <taxon>Tunicata</taxon>
        <taxon>Ascidiacea</taxon>
        <taxon>Aplousobranchia</taxon>
        <taxon>Clavelinidae</taxon>
        <taxon>Clavelina</taxon>
    </lineage>
</organism>
<dbReference type="PANTHER" id="PTHR47969">
    <property type="entry name" value="CHROMOSOME-ASSOCIATED KINESIN KIF4A-RELATED"/>
    <property type="match status" value="1"/>
</dbReference>
<evidence type="ECO:0000256" key="4">
    <source>
        <dbReference type="ARBA" id="ARBA00023212"/>
    </source>
</evidence>
<evidence type="ECO:0000256" key="5">
    <source>
        <dbReference type="PROSITE-ProRule" id="PRU00283"/>
    </source>
</evidence>
<gene>
    <name evidence="10" type="ORF">CVLEPA_LOCUS6651</name>
</gene>
<feature type="region of interest" description="Disordered" evidence="8">
    <location>
        <begin position="771"/>
        <end position="791"/>
    </location>
</feature>
<keyword evidence="4" id="KW-0206">Cytoskeleton</keyword>
<feature type="region of interest" description="Disordered" evidence="8">
    <location>
        <begin position="417"/>
        <end position="460"/>
    </location>
</feature>
<evidence type="ECO:0000256" key="8">
    <source>
        <dbReference type="SAM" id="MobiDB-lite"/>
    </source>
</evidence>
<dbReference type="InterPro" id="IPR019821">
    <property type="entry name" value="Kinesin_motor_CS"/>
</dbReference>
<reference evidence="10 11" key="1">
    <citation type="submission" date="2024-02" db="EMBL/GenBank/DDBJ databases">
        <authorList>
            <person name="Daric V."/>
            <person name="Darras S."/>
        </authorList>
    </citation>
    <scope>NUCLEOTIDE SEQUENCE [LARGE SCALE GENOMIC DNA]</scope>
</reference>
<evidence type="ECO:0000313" key="11">
    <source>
        <dbReference type="Proteomes" id="UP001642483"/>
    </source>
</evidence>
<feature type="compositionally biased region" description="Acidic residues" evidence="8">
    <location>
        <begin position="1"/>
        <end position="10"/>
    </location>
</feature>
<dbReference type="InterPro" id="IPR027417">
    <property type="entry name" value="P-loop_NTPase"/>
</dbReference>
<name>A0ABP0FCX2_CLALP</name>
<evidence type="ECO:0000313" key="10">
    <source>
        <dbReference type="EMBL" id="CAK8677251.1"/>
    </source>
</evidence>
<keyword evidence="4" id="KW-0963">Cytoplasm</keyword>
<evidence type="ECO:0000256" key="7">
    <source>
        <dbReference type="SAM" id="Coils"/>
    </source>
</evidence>
<protein>
    <recommendedName>
        <fullName evidence="6">Kinesin-like protein</fullName>
    </recommendedName>
</protein>
<evidence type="ECO:0000256" key="3">
    <source>
        <dbReference type="ARBA" id="ARBA00022840"/>
    </source>
</evidence>
<dbReference type="CDD" id="cd00106">
    <property type="entry name" value="KISc"/>
    <property type="match status" value="1"/>
</dbReference>
<evidence type="ECO:0000259" key="9">
    <source>
        <dbReference type="PROSITE" id="PS50067"/>
    </source>
</evidence>
<keyword evidence="3 5" id="KW-0067">ATP-binding</keyword>